<gene>
    <name evidence="1" type="ORF">SAMN04488089_102343</name>
</gene>
<dbReference type="EMBL" id="FOFY01000002">
    <property type="protein sequence ID" value="SEQ32719.1"/>
    <property type="molecule type" value="Genomic_DNA"/>
</dbReference>
<reference evidence="1 2" key="1">
    <citation type="submission" date="2016-10" db="EMBL/GenBank/DDBJ databases">
        <authorList>
            <person name="Varghese N."/>
            <person name="Submissions S."/>
        </authorList>
    </citation>
    <scope>NUCLEOTIDE SEQUENCE [LARGE SCALE GENOMIC DNA]</scope>
    <source>
        <strain evidence="2">DSM 19823 / KCTC 23066 / CCTCC M 208030 / D25</strain>
    </source>
</reference>
<evidence type="ECO:0000313" key="1">
    <source>
        <dbReference type="EMBL" id="SEQ32719.1"/>
    </source>
</evidence>
<protein>
    <submittedName>
        <fullName evidence="1">Uncharacterized protein</fullName>
    </submittedName>
</protein>
<dbReference type="KEGG" id="mpw:MPR_1846"/>
<comment type="caution">
    <text evidence="1">The sequence shown here is derived from an EMBL/GenBank/DDBJ whole genome shotgun (WGS) entry which is preliminary data.</text>
</comment>
<accession>A0AAJ4W208</accession>
<name>A0AAJ4W208_MYRPR</name>
<proteinExistence type="predicted"/>
<keyword evidence="2" id="KW-1185">Reference proteome</keyword>
<sequence length="222" mass="25988">MKIKHLFYLLILSLFTQCWRPTSNINIINKEYKTKYLNQFDNNLINHFPDSIISSSYTLLNPNNVERGFIGLLLYEYKMNIDSLYKIESSLIQRGFSIYNSNSDCLLIINKFDTDETYLYPEKIIIPDTINLNDTCDQNSLPIPIFFKYTKNISNPEKTKKTQELLLPDNFNFYVLEAKAGNIPGYDLSPNRQMPDKWKNGYSKGIGINTKDKSIIYWLVIF</sequence>
<organism evidence="1 2">
    <name type="scientific">Myroides profundi</name>
    <dbReference type="NCBI Taxonomy" id="480520"/>
    <lineage>
        <taxon>Bacteria</taxon>
        <taxon>Pseudomonadati</taxon>
        <taxon>Bacteroidota</taxon>
        <taxon>Flavobacteriia</taxon>
        <taxon>Flavobacteriales</taxon>
        <taxon>Flavobacteriaceae</taxon>
        <taxon>Myroides</taxon>
    </lineage>
</organism>
<dbReference type="RefSeq" id="WP_041891832.1">
    <property type="nucleotide sequence ID" value="NZ_CP010817.1"/>
</dbReference>
<dbReference type="Proteomes" id="UP000183496">
    <property type="component" value="Unassembled WGS sequence"/>
</dbReference>
<dbReference type="AlphaFoldDB" id="A0AAJ4W208"/>
<evidence type="ECO:0000313" key="2">
    <source>
        <dbReference type="Proteomes" id="UP000183496"/>
    </source>
</evidence>